<name>A0ABP1ALW5_9BRYO</name>
<dbReference type="Proteomes" id="UP001497522">
    <property type="component" value="Chromosome 13"/>
</dbReference>
<keyword evidence="3" id="KW-1185">Reference proteome</keyword>
<proteinExistence type="predicted"/>
<accession>A0ABP1ALW5</accession>
<evidence type="ECO:0000256" key="1">
    <source>
        <dbReference type="SAM" id="MobiDB-lite"/>
    </source>
</evidence>
<feature type="region of interest" description="Disordered" evidence="1">
    <location>
        <begin position="18"/>
        <end position="49"/>
    </location>
</feature>
<reference evidence="2" key="1">
    <citation type="submission" date="2024-03" db="EMBL/GenBank/DDBJ databases">
        <authorList>
            <consortium name="ELIXIR-Norway"/>
            <consortium name="Elixir Norway"/>
        </authorList>
    </citation>
    <scope>NUCLEOTIDE SEQUENCE</scope>
</reference>
<feature type="compositionally biased region" description="Gly residues" evidence="1">
    <location>
        <begin position="26"/>
        <end position="35"/>
    </location>
</feature>
<organism evidence="2 3">
    <name type="scientific">Sphagnum jensenii</name>
    <dbReference type="NCBI Taxonomy" id="128206"/>
    <lineage>
        <taxon>Eukaryota</taxon>
        <taxon>Viridiplantae</taxon>
        <taxon>Streptophyta</taxon>
        <taxon>Embryophyta</taxon>
        <taxon>Bryophyta</taxon>
        <taxon>Sphagnophytina</taxon>
        <taxon>Sphagnopsida</taxon>
        <taxon>Sphagnales</taxon>
        <taxon>Sphagnaceae</taxon>
        <taxon>Sphagnum</taxon>
    </lineage>
</organism>
<dbReference type="EMBL" id="OZ023714">
    <property type="protein sequence ID" value="CAK9863543.1"/>
    <property type="molecule type" value="Genomic_DNA"/>
</dbReference>
<evidence type="ECO:0000313" key="2">
    <source>
        <dbReference type="EMBL" id="CAK9863543.1"/>
    </source>
</evidence>
<gene>
    <name evidence="2" type="ORF">CSSPJE1EN2_LOCUS6538</name>
</gene>
<evidence type="ECO:0000313" key="3">
    <source>
        <dbReference type="Proteomes" id="UP001497522"/>
    </source>
</evidence>
<protein>
    <submittedName>
        <fullName evidence="2">Uncharacterized protein</fullName>
    </submittedName>
</protein>
<sequence>MRVMRELCKKMRSETVLIGKERKLGDGGGGGGGGDVSAPKRRRIGTPSEPKVSATVATIAAADAIVGGSPAGVNFVLVTTDVSTDVPEPMPVKQQQNMLN</sequence>